<dbReference type="EMBL" id="BT087179">
    <property type="protein sequence ID" value="ACR37532.1"/>
    <property type="molecule type" value="mRNA"/>
</dbReference>
<protein>
    <submittedName>
        <fullName evidence="1">Uncharacterized protein</fullName>
    </submittedName>
</protein>
<proteinExistence type="evidence at transcript level"/>
<evidence type="ECO:0000313" key="1">
    <source>
        <dbReference type="EMBL" id="ACR37532.1"/>
    </source>
</evidence>
<reference evidence="1" key="1">
    <citation type="journal article" date="2009" name="PLoS Genet.">
        <title>Sequencing, mapping, and analysis of 27,455 maize full-length cDNAs.</title>
        <authorList>
            <person name="Soderlund C."/>
            <person name="Descour A."/>
            <person name="Kudrna D."/>
            <person name="Bomhoff M."/>
            <person name="Boyd L."/>
            <person name="Currie J."/>
            <person name="Angelova A."/>
            <person name="Collura K."/>
            <person name="Wissotski M."/>
            <person name="Ashley E."/>
            <person name="Morrow D."/>
            <person name="Fernandes J."/>
            <person name="Walbot V."/>
            <person name="Yu Y."/>
        </authorList>
    </citation>
    <scope>NUCLEOTIDE SEQUENCE</scope>
    <source>
        <strain evidence="1">B73</strain>
    </source>
</reference>
<organism evidence="1">
    <name type="scientific">Zea mays</name>
    <name type="common">Maize</name>
    <dbReference type="NCBI Taxonomy" id="4577"/>
    <lineage>
        <taxon>Eukaryota</taxon>
        <taxon>Viridiplantae</taxon>
        <taxon>Streptophyta</taxon>
        <taxon>Embryophyta</taxon>
        <taxon>Tracheophyta</taxon>
        <taxon>Spermatophyta</taxon>
        <taxon>Magnoliopsida</taxon>
        <taxon>Liliopsida</taxon>
        <taxon>Poales</taxon>
        <taxon>Poaceae</taxon>
        <taxon>PACMAD clade</taxon>
        <taxon>Panicoideae</taxon>
        <taxon>Andropogonodae</taxon>
        <taxon>Andropogoneae</taxon>
        <taxon>Tripsacinae</taxon>
        <taxon>Zea</taxon>
    </lineage>
</organism>
<name>C4J8N2_MAIZE</name>
<accession>C4J8N2</accession>
<sequence>MDARPPIRPL</sequence>